<dbReference type="EMBL" id="SMAI01000001">
    <property type="protein sequence ID" value="TCT07994.1"/>
    <property type="molecule type" value="Genomic_DNA"/>
</dbReference>
<sequence>MSAPDDLLWRPLGPSDHGAVLALHRTVMAGLAPDVVKPETADFLAEMLGPRGRTIGVFAGDTLGAYGILQHDVPPADDPRAGLGIACDRPLLKLAGASVAPALRGRGLQRALIAARVALAEADAAVPPLLFATSAPANVPSWTNLLAEGFGVRALKPYYGGYPRYVMVRPVAPDAGEAESVMEGDPARQADLLNAGWHGIAQRTGPHGPILVFARRTTP</sequence>
<keyword evidence="3" id="KW-1185">Reference proteome</keyword>
<feature type="domain" description="N-acetyltransferase" evidence="1">
    <location>
        <begin position="7"/>
        <end position="172"/>
    </location>
</feature>
<evidence type="ECO:0000259" key="1">
    <source>
        <dbReference type="PROSITE" id="PS51186"/>
    </source>
</evidence>
<reference evidence="2 3" key="1">
    <citation type="submission" date="2019-03" db="EMBL/GenBank/DDBJ databases">
        <title>Genomic Encyclopedia of Type Strains, Phase IV (KMG-IV): sequencing the most valuable type-strain genomes for metagenomic binning, comparative biology and taxonomic classification.</title>
        <authorList>
            <person name="Goeker M."/>
        </authorList>
    </citation>
    <scope>NUCLEOTIDE SEQUENCE [LARGE SCALE GENOMIC DNA]</scope>
    <source>
        <strain evidence="2 3">DSM 9035</strain>
    </source>
</reference>
<dbReference type="Proteomes" id="UP000294664">
    <property type="component" value="Unassembled WGS sequence"/>
</dbReference>
<accession>A0A4R3M3Y9</accession>
<dbReference type="InterPro" id="IPR000182">
    <property type="entry name" value="GNAT_dom"/>
</dbReference>
<protein>
    <recommendedName>
        <fullName evidence="1">N-acetyltransferase domain-containing protein</fullName>
    </recommendedName>
</protein>
<evidence type="ECO:0000313" key="3">
    <source>
        <dbReference type="Proteomes" id="UP000294664"/>
    </source>
</evidence>
<dbReference type="GO" id="GO:0016747">
    <property type="term" value="F:acyltransferase activity, transferring groups other than amino-acyl groups"/>
    <property type="evidence" value="ECO:0007669"/>
    <property type="project" value="InterPro"/>
</dbReference>
<dbReference type="PROSITE" id="PS51186">
    <property type="entry name" value="GNAT"/>
    <property type="match status" value="1"/>
</dbReference>
<dbReference type="InterPro" id="IPR016181">
    <property type="entry name" value="Acyl_CoA_acyltransferase"/>
</dbReference>
<dbReference type="Gene3D" id="3.40.630.30">
    <property type="match status" value="1"/>
</dbReference>
<dbReference type="RefSeq" id="WP_132029534.1">
    <property type="nucleotide sequence ID" value="NZ_SMAI01000001.1"/>
</dbReference>
<organism evidence="2 3">
    <name type="scientific">Aquabacter spiritensis</name>
    <dbReference type="NCBI Taxonomy" id="933073"/>
    <lineage>
        <taxon>Bacteria</taxon>
        <taxon>Pseudomonadati</taxon>
        <taxon>Pseudomonadota</taxon>
        <taxon>Alphaproteobacteria</taxon>
        <taxon>Hyphomicrobiales</taxon>
        <taxon>Xanthobacteraceae</taxon>
        <taxon>Aquabacter</taxon>
    </lineage>
</organism>
<gene>
    <name evidence="2" type="ORF">EDC64_101513</name>
</gene>
<dbReference type="OrthoDB" id="7889059at2"/>
<name>A0A4R3M3Y9_9HYPH</name>
<dbReference type="AlphaFoldDB" id="A0A4R3M3Y9"/>
<dbReference type="SUPFAM" id="SSF55729">
    <property type="entry name" value="Acyl-CoA N-acyltransferases (Nat)"/>
    <property type="match status" value="1"/>
</dbReference>
<proteinExistence type="predicted"/>
<evidence type="ECO:0000313" key="2">
    <source>
        <dbReference type="EMBL" id="TCT07994.1"/>
    </source>
</evidence>
<comment type="caution">
    <text evidence="2">The sequence shown here is derived from an EMBL/GenBank/DDBJ whole genome shotgun (WGS) entry which is preliminary data.</text>
</comment>